<evidence type="ECO:0000256" key="6">
    <source>
        <dbReference type="ARBA" id="ARBA00048184"/>
    </source>
</evidence>
<evidence type="ECO:0000256" key="7">
    <source>
        <dbReference type="RuleBase" id="RU362128"/>
    </source>
</evidence>
<feature type="region of interest" description="Disordered" evidence="8">
    <location>
        <begin position="1577"/>
        <end position="1611"/>
    </location>
</feature>
<accession>A0A0G4N518</accession>
<comment type="function">
    <text evidence="4 7">Involved in protein N-glycosylation. Essential for the second step of the dolichol-linked oligosaccharide pathway.</text>
</comment>
<feature type="compositionally biased region" description="Low complexity" evidence="8">
    <location>
        <begin position="20"/>
        <end position="33"/>
    </location>
</feature>
<evidence type="ECO:0000256" key="5">
    <source>
        <dbReference type="ARBA" id="ARBA00032061"/>
    </source>
</evidence>
<feature type="region of interest" description="Disordered" evidence="8">
    <location>
        <begin position="463"/>
        <end position="566"/>
    </location>
</feature>
<evidence type="ECO:0000259" key="9">
    <source>
        <dbReference type="SMART" id="SM00355"/>
    </source>
</evidence>
<feature type="compositionally biased region" description="Low complexity" evidence="8">
    <location>
        <begin position="41"/>
        <end position="51"/>
    </location>
</feature>
<feature type="compositionally biased region" description="Low complexity" evidence="8">
    <location>
        <begin position="489"/>
        <end position="498"/>
    </location>
</feature>
<dbReference type="InterPro" id="IPR013087">
    <property type="entry name" value="Znf_C2H2_type"/>
</dbReference>
<evidence type="ECO:0000256" key="3">
    <source>
        <dbReference type="ARBA" id="ARBA00017468"/>
    </source>
</evidence>
<dbReference type="GO" id="GO:0003700">
    <property type="term" value="F:DNA-binding transcription factor activity"/>
    <property type="evidence" value="ECO:0007669"/>
    <property type="project" value="InterPro"/>
</dbReference>
<comment type="catalytic activity">
    <reaction evidence="6">
        <text>an N-acetyl-alpha-D-glucosaminyl-diphospho-di-trans,poly-cis-dolichol + UDP-N-acetyl-alpha-D-glucosamine = an N,N'-diacetylchitobiosyl-diphospho-di-trans,poly-cis-dolichol + UDP + H(+)</text>
        <dbReference type="Rhea" id="RHEA:23380"/>
        <dbReference type="Rhea" id="RHEA-COMP:19507"/>
        <dbReference type="Rhea" id="RHEA-COMP:19510"/>
        <dbReference type="ChEBI" id="CHEBI:15378"/>
        <dbReference type="ChEBI" id="CHEBI:57269"/>
        <dbReference type="ChEBI" id="CHEBI:57705"/>
        <dbReference type="ChEBI" id="CHEBI:58223"/>
        <dbReference type="ChEBI" id="CHEBI:58427"/>
        <dbReference type="EC" id="2.4.1.141"/>
    </reaction>
</comment>
<feature type="domain" description="C2H2-type" evidence="9">
    <location>
        <begin position="1142"/>
        <end position="1169"/>
    </location>
</feature>
<dbReference type="SUPFAM" id="SSF53756">
    <property type="entry name" value="UDP-Glycosyltransferase/glycogen phosphorylase"/>
    <property type="match status" value="1"/>
</dbReference>
<feature type="region of interest" description="Disordered" evidence="8">
    <location>
        <begin position="1311"/>
        <end position="1345"/>
    </location>
</feature>
<keyword evidence="7" id="KW-0328">Glycosyltransferase</keyword>
<dbReference type="Gene3D" id="3.40.50.2000">
    <property type="entry name" value="Glycogen Phosphorylase B"/>
    <property type="match status" value="1"/>
</dbReference>
<evidence type="ECO:0000256" key="1">
    <source>
        <dbReference type="ARBA" id="ARBA00011198"/>
    </source>
</evidence>
<gene>
    <name evidence="7" type="primary">ALG13</name>
    <name evidence="10" type="ORF">BN1708_008493</name>
</gene>
<evidence type="ECO:0000256" key="4">
    <source>
        <dbReference type="ARBA" id="ARBA00024804"/>
    </source>
</evidence>
<dbReference type="SMART" id="SM00355">
    <property type="entry name" value="ZnF_C2H2"/>
    <property type="match status" value="4"/>
</dbReference>
<dbReference type="Proteomes" id="UP000044602">
    <property type="component" value="Unassembled WGS sequence"/>
</dbReference>
<dbReference type="GO" id="GO:0004577">
    <property type="term" value="F:N-acetylglucosaminyldiphosphodolichol N-acetylglucosaminyltransferase activity"/>
    <property type="evidence" value="ECO:0007669"/>
    <property type="project" value="UniProtKB-EC"/>
</dbReference>
<dbReference type="EC" id="2.4.1.141" evidence="2 7"/>
<dbReference type="EMBL" id="CVQH01026972">
    <property type="protein sequence ID" value="CRK41558.1"/>
    <property type="molecule type" value="Genomic_DNA"/>
</dbReference>
<evidence type="ECO:0000256" key="2">
    <source>
        <dbReference type="ARBA" id="ARBA00012614"/>
    </source>
</evidence>
<comment type="subunit">
    <text evidence="1 7">Heterodimer with ALG14 to form a functional enzyme.</text>
</comment>
<keyword evidence="7" id="KW-0808">Transferase</keyword>
<dbReference type="InterPro" id="IPR007235">
    <property type="entry name" value="Glyco_trans_28_C"/>
</dbReference>
<evidence type="ECO:0000313" key="10">
    <source>
        <dbReference type="EMBL" id="CRK41558.1"/>
    </source>
</evidence>
<feature type="region of interest" description="Disordered" evidence="8">
    <location>
        <begin position="973"/>
        <end position="1031"/>
    </location>
</feature>
<proteinExistence type="inferred from homology"/>
<feature type="domain" description="C2H2-type" evidence="9">
    <location>
        <begin position="1114"/>
        <end position="1138"/>
    </location>
</feature>
<feature type="compositionally biased region" description="Polar residues" evidence="8">
    <location>
        <begin position="1106"/>
        <end position="1117"/>
    </location>
</feature>
<dbReference type="PANTHER" id="PTHR23225:SF2">
    <property type="entry name" value="AT09679P-RELATED"/>
    <property type="match status" value="1"/>
</dbReference>
<comment type="similarity">
    <text evidence="7">Belongs to the glycosyltransferase 28 family.</text>
</comment>
<dbReference type="Pfam" id="PF04101">
    <property type="entry name" value="Glyco_tran_28_C"/>
    <property type="match status" value="1"/>
</dbReference>
<dbReference type="STRING" id="100787.A0A0G4N518"/>
<protein>
    <recommendedName>
        <fullName evidence="3 7">UDP-N-acetylglucosamine transferase subunit ALG13</fullName>
        <ecNumber evidence="2 7">2.4.1.141</ecNumber>
    </recommendedName>
    <alternativeName>
        <fullName evidence="5 7">Asparagine-linked glycosylation protein 13</fullName>
    </alternativeName>
</protein>
<organism evidence="10 11">
    <name type="scientific">Verticillium longisporum</name>
    <name type="common">Verticillium dahliae var. longisporum</name>
    <dbReference type="NCBI Taxonomy" id="100787"/>
    <lineage>
        <taxon>Eukaryota</taxon>
        <taxon>Fungi</taxon>
        <taxon>Dikarya</taxon>
        <taxon>Ascomycota</taxon>
        <taxon>Pezizomycotina</taxon>
        <taxon>Sordariomycetes</taxon>
        <taxon>Hypocreomycetidae</taxon>
        <taxon>Glomerellales</taxon>
        <taxon>Plectosphaerellaceae</taxon>
        <taxon>Verticillium</taxon>
    </lineage>
</organism>
<keyword evidence="11" id="KW-1185">Reference proteome</keyword>
<feature type="compositionally biased region" description="Basic and acidic residues" evidence="8">
    <location>
        <begin position="1577"/>
        <end position="1591"/>
    </location>
</feature>
<feature type="domain" description="C2H2-type" evidence="9">
    <location>
        <begin position="1248"/>
        <end position="1275"/>
    </location>
</feature>
<dbReference type="InterPro" id="IPR039970">
    <property type="entry name" value="TF_Grauzone"/>
</dbReference>
<dbReference type="GO" id="GO:0005783">
    <property type="term" value="C:endoplasmic reticulum"/>
    <property type="evidence" value="ECO:0007669"/>
    <property type="project" value="UniProtKB-SubCell"/>
</dbReference>
<evidence type="ECO:0000256" key="8">
    <source>
        <dbReference type="SAM" id="MobiDB-lite"/>
    </source>
</evidence>
<evidence type="ECO:0000313" key="11">
    <source>
        <dbReference type="Proteomes" id="UP000044602"/>
    </source>
</evidence>
<feature type="domain" description="C2H2-type" evidence="9">
    <location>
        <begin position="1175"/>
        <end position="1206"/>
    </location>
</feature>
<keyword evidence="7" id="KW-0256">Endoplasmic reticulum</keyword>
<feature type="region of interest" description="Disordered" evidence="8">
    <location>
        <begin position="1059"/>
        <end position="1118"/>
    </location>
</feature>
<dbReference type="Gene3D" id="3.30.160.60">
    <property type="entry name" value="Classic Zinc Finger"/>
    <property type="match status" value="1"/>
</dbReference>
<feature type="compositionally biased region" description="Basic and acidic residues" evidence="8">
    <location>
        <begin position="1600"/>
        <end position="1611"/>
    </location>
</feature>
<feature type="compositionally biased region" description="Low complexity" evidence="8">
    <location>
        <begin position="1000"/>
        <end position="1009"/>
    </location>
</feature>
<name>A0A0G4N518_VERLO</name>
<feature type="region of interest" description="Disordered" evidence="8">
    <location>
        <begin position="1"/>
        <end position="51"/>
    </location>
</feature>
<comment type="subcellular location">
    <subcellularLocation>
        <location evidence="7">Endoplasmic reticulum</location>
    </subcellularLocation>
</comment>
<feature type="compositionally biased region" description="Basic and acidic residues" evidence="8">
    <location>
        <begin position="1336"/>
        <end position="1345"/>
    </location>
</feature>
<sequence length="1611" mass="177118">MEQPLQPSKKRRLMPKEPPSAHSSNHLNHNANPQPASFPIEPQTQQPLAAPEAPLAERHDFESFARHLQDAAMLIQRQTERLPYAHVSVLLLRWEEDATVEADLGALETILRDRYNYATERWNIPTVANPSIKLGVQMASFLEHGAPDHLLIIYYAGHGYVGADNQLYWACNTRDDAAKLKWDGVRCLFEDAQSDILLLLDSCSARDVPLSGSHGIKQAIAAYTPDQNPRDSPGRSFTYLLIEALHKLSAGRIFSVKKLHDEVMSLKQQELASALKLANGNVTSPRPAIVTPVLFTLTPGKDQSLSLAPLPARTSRLPSPRAGVDGETIPSRLSREDQLIDPESVSDLRFDEARVLVCTTFVGDASPDMSSFNGWLRNTPPLGAKITVEGMFLGPPTMLLISMPHSIWNVVQHDKVCCFLGYISSHNMIHLYQKLVGSTGHAQASARDVQDGRTLLEARGLAVAASGRHKRSVDSKDGPFQDTASRLDAPTAAMSAAPPSGPTGPIDGKHEMEQPSQPSKKRRLMPKEPPSAHSSNHHNHNANPQPASFPIEAQTQQSPAAPEAPLAERHDFESFARHLQDAAMLIQRQTERLPYAHVSVLLLRWEEDTTVEADLGALETILRDRYNYATECWNIPTVANPSIKLGVQMASFLEHGAPDHLLIIYYAGHGYLGADNQLYWACNTRDDAAKLKWDGVRCLFEDAQSDILLLLDSCSARDVPLSGSHGIKQAIAAYTPDQNPRDSPGRSFTYLLIEALHKLSAGRIFSVKKLHDEVMSLKQQELASALKLANGNVTSPRPAIVTPVLFTLTPGKDQSLSLAPLPARTSRLPSPRAGVDGETIPSRLSREDQLIDPESVSDLRFDEARVLVCTTFVGDASPDMSSFNGWLRNTPPLGAKITVEGMFLGPPTMLLISMPHSIWNVVQHDKVCCFLGYISSHNMIHLYQKLVGSTGHAQASARDVQDGRTLLEARGLAATASGRHKRSVDSKDGPFQDTASRLDAPTAAMSAAPPSGPTGPIDGKHEVEDSAEMQEAAEQLKALSHVRHLSDEAGPLVERQRTTLPDGAMHPSPGDTGSSHDANESGADESLHIAELSTPNSRPKPRRSLQKSTPRQETRCTLCSHEPFKDSSSLRKHIAAAHTRPFPCAFFFAGCTSTFGSKNEWKRHIASQHLCLQYYRCSSCPHSTAEGKGNEFNRKDLFTQHLRRMHAPFAIKKAIAKGDGKLQAEWDGHVKEMQQSCLVTRRLPPQRSACPKPDCKSVFEGPGSWDEWTEHVGRHMEKGEGHRLGVDRLLAKWALEENIIERQEDGEYRLLPVNGTLDGNPRESGRDAISTQMPDTKSEDAETTKAVAEHTEDKMDSAALRQSILDRCLALNTMPPPDPTVQDPSGLQRHCLITIGATARFTQLLKETIDTPFLDVLCAQGFTHLTIQCGKDIDWFRDEVQALAARSTLHLSTFDFVDDLTREMTLCRAETNKRRDGLVICHAGTGTILDGLRINAPLIVVPNPTLKDNHQEELAEEIQKQGYAIWGRLGQLDYALEQSALLCAKNASTFRSHPLPEGAAAKGLNIWSVSGAMMSRYREPEAAPPQRRAEDGPTGSSAEQGREEAVHLSMD</sequence>
<reference evidence="10 11" key="1">
    <citation type="submission" date="2015-05" db="EMBL/GenBank/DDBJ databases">
        <authorList>
            <person name="Wang D.B."/>
            <person name="Wang M."/>
        </authorList>
    </citation>
    <scope>NUCLEOTIDE SEQUENCE [LARGE SCALE GENOMIC DNA]</scope>
    <source>
        <strain evidence="10">VL1</strain>
    </source>
</reference>
<dbReference type="PANTHER" id="PTHR23225">
    <property type="entry name" value="ZINC FINGER PROTEIN"/>
    <property type="match status" value="1"/>
</dbReference>